<organism evidence="2 3">
    <name type="scientific">Roseburia intestinalis</name>
    <dbReference type="NCBI Taxonomy" id="166486"/>
    <lineage>
        <taxon>Bacteria</taxon>
        <taxon>Bacillati</taxon>
        <taxon>Bacillota</taxon>
        <taxon>Clostridia</taxon>
        <taxon>Lachnospirales</taxon>
        <taxon>Lachnospiraceae</taxon>
        <taxon>Roseburia</taxon>
    </lineage>
</organism>
<feature type="domain" description="DUF6128" evidence="1">
    <location>
        <begin position="244"/>
        <end position="316"/>
    </location>
</feature>
<protein>
    <recommendedName>
        <fullName evidence="1">DUF6128 domain-containing protein</fullName>
    </recommendedName>
</protein>
<dbReference type="EMBL" id="QSHO01000014">
    <property type="protein sequence ID" value="RHC15010.1"/>
    <property type="molecule type" value="Genomic_DNA"/>
</dbReference>
<reference evidence="2 3" key="1">
    <citation type="submission" date="2018-08" db="EMBL/GenBank/DDBJ databases">
        <title>A genome reference for cultivated species of the human gut microbiota.</title>
        <authorList>
            <person name="Zou Y."/>
            <person name="Xue W."/>
            <person name="Luo G."/>
        </authorList>
    </citation>
    <scope>NUCLEOTIDE SEQUENCE [LARGE SCALE GENOMIC DNA]</scope>
    <source>
        <strain evidence="2 3">AM37-1AC</strain>
    </source>
</reference>
<evidence type="ECO:0000313" key="3">
    <source>
        <dbReference type="Proteomes" id="UP000283513"/>
    </source>
</evidence>
<comment type="caution">
    <text evidence="2">The sequence shown here is derived from an EMBL/GenBank/DDBJ whole genome shotgun (WGS) entry which is preliminary data.</text>
</comment>
<dbReference type="InterPro" id="IPR046131">
    <property type="entry name" value="DUF6128"/>
</dbReference>
<evidence type="ECO:0000259" key="1">
    <source>
        <dbReference type="Pfam" id="PF19623"/>
    </source>
</evidence>
<evidence type="ECO:0000313" key="2">
    <source>
        <dbReference type="EMBL" id="RHC15010.1"/>
    </source>
</evidence>
<dbReference type="RefSeq" id="WP_118598648.1">
    <property type="nucleotide sequence ID" value="NZ_QSHO01000014.1"/>
</dbReference>
<proteinExistence type="predicted"/>
<name>A0A3R6AQY3_9FIRM</name>
<dbReference type="Pfam" id="PF19623">
    <property type="entry name" value="DUF6128"/>
    <property type="match status" value="1"/>
</dbReference>
<gene>
    <name evidence="2" type="ORF">DW856_14650</name>
</gene>
<accession>A0A3R6AQY3</accession>
<dbReference type="Proteomes" id="UP000283513">
    <property type="component" value="Unassembled WGS sequence"/>
</dbReference>
<dbReference type="AlphaFoldDB" id="A0A3R6AQY3"/>
<sequence length="333" mass="39142">MAGMKRFIAYIYGYENAKKAGNTGFARIELRGEECRLEIHLRSVYAAQTHCRVYLFRKQGNQMEGSLIGEMDVRNGAGDFATAMKTMHIPTSSLSFFEMDGIFLCSEDGRIFMSRWTEGEPLTVDMEHFGEWRESQPEEPPVEEEVYTKEDMHAKETLHETEKIISETENKPAAGKMSVQDSMKKQQENRTQITRSAQKYDSELAATELPARNFFPQYQWTDIWEQFLKNHPANTPFSEKNITCIKIELKDIRELPKKYWYLGNNSFLLHGFFNYRYLVIGKIEEDTQNRWFLGVPGIYQNQERVMAIIFGFPEFMPEQVENRFGCWYRFFEE</sequence>